<dbReference type="OMA" id="EWAVVHG"/>
<dbReference type="SUPFAM" id="SSF52540">
    <property type="entry name" value="P-loop containing nucleoside triphosphate hydrolases"/>
    <property type="match status" value="1"/>
</dbReference>
<evidence type="ECO:0000256" key="6">
    <source>
        <dbReference type="ARBA" id="ARBA00022840"/>
    </source>
</evidence>
<evidence type="ECO:0000256" key="2">
    <source>
        <dbReference type="ARBA" id="ARBA00012961"/>
    </source>
</evidence>
<protein>
    <recommendedName>
        <fullName evidence="2">guanylate kinase</fullName>
        <ecNumber evidence="2">2.7.4.8</ecNumber>
    </recommendedName>
</protein>
<dbReference type="InParanoid" id="A2FSS5"/>
<evidence type="ECO:0000256" key="3">
    <source>
        <dbReference type="ARBA" id="ARBA00022679"/>
    </source>
</evidence>
<evidence type="ECO:0000313" key="8">
    <source>
        <dbReference type="EMBL" id="EAX92047.1"/>
    </source>
</evidence>
<accession>A2FSS5</accession>
<dbReference type="KEGG" id="tva:4749754"/>
<feature type="domain" description="Guanylate kinase-like" evidence="7">
    <location>
        <begin position="2"/>
        <end position="185"/>
    </location>
</feature>
<reference evidence="8" key="2">
    <citation type="journal article" date="2007" name="Science">
        <title>Draft genome sequence of the sexually transmitted pathogen Trichomonas vaginalis.</title>
        <authorList>
            <person name="Carlton J.M."/>
            <person name="Hirt R.P."/>
            <person name="Silva J.C."/>
            <person name="Delcher A.L."/>
            <person name="Schatz M."/>
            <person name="Zhao Q."/>
            <person name="Wortman J.R."/>
            <person name="Bidwell S.L."/>
            <person name="Alsmark U.C.M."/>
            <person name="Besteiro S."/>
            <person name="Sicheritz-Ponten T."/>
            <person name="Noel C.J."/>
            <person name="Dacks J.B."/>
            <person name="Foster P.G."/>
            <person name="Simillion C."/>
            <person name="Van de Peer Y."/>
            <person name="Miranda-Saavedra D."/>
            <person name="Barton G.J."/>
            <person name="Westrop G.D."/>
            <person name="Mueller S."/>
            <person name="Dessi D."/>
            <person name="Fiori P.L."/>
            <person name="Ren Q."/>
            <person name="Paulsen I."/>
            <person name="Zhang H."/>
            <person name="Bastida-Corcuera F.D."/>
            <person name="Simoes-Barbosa A."/>
            <person name="Brown M.T."/>
            <person name="Hayes R.D."/>
            <person name="Mukherjee M."/>
            <person name="Okumura C.Y."/>
            <person name="Schneider R."/>
            <person name="Smith A.J."/>
            <person name="Vanacova S."/>
            <person name="Villalvazo M."/>
            <person name="Haas B.J."/>
            <person name="Pertea M."/>
            <person name="Feldblyum T.V."/>
            <person name="Utterback T.R."/>
            <person name="Shu C.L."/>
            <person name="Osoegawa K."/>
            <person name="de Jong P.J."/>
            <person name="Hrdy I."/>
            <person name="Horvathova L."/>
            <person name="Zubacova Z."/>
            <person name="Dolezal P."/>
            <person name="Malik S.B."/>
            <person name="Logsdon J.M. Jr."/>
            <person name="Henze K."/>
            <person name="Gupta A."/>
            <person name="Wang C.C."/>
            <person name="Dunne R.L."/>
            <person name="Upcroft J.A."/>
            <person name="Upcroft P."/>
            <person name="White O."/>
            <person name="Salzberg S.L."/>
            <person name="Tang P."/>
            <person name="Chiu C.-H."/>
            <person name="Lee Y.-S."/>
            <person name="Embley T.M."/>
            <person name="Coombs G.H."/>
            <person name="Mottram J.C."/>
            <person name="Tachezy J."/>
            <person name="Fraser-Liggett C.M."/>
            <person name="Johnson P.J."/>
        </authorList>
    </citation>
    <scope>NUCLEOTIDE SEQUENCE [LARGE SCALE GENOMIC DNA]</scope>
    <source>
        <strain evidence="8">G3</strain>
    </source>
</reference>
<comment type="similarity">
    <text evidence="1">Belongs to the guanylate kinase family.</text>
</comment>
<dbReference type="InterPro" id="IPR027417">
    <property type="entry name" value="P-loop_NTPase"/>
</dbReference>
<dbReference type="Gene3D" id="3.40.50.300">
    <property type="entry name" value="P-loop containing nucleotide triphosphate hydrolases"/>
    <property type="match status" value="1"/>
</dbReference>
<dbReference type="InterPro" id="IPR008145">
    <property type="entry name" value="GK/Ca_channel_bsu"/>
</dbReference>
<dbReference type="EC" id="2.7.4.8" evidence="2"/>
<reference evidence="8" key="1">
    <citation type="submission" date="2006-10" db="EMBL/GenBank/DDBJ databases">
        <authorList>
            <person name="Amadeo P."/>
            <person name="Zhao Q."/>
            <person name="Wortman J."/>
            <person name="Fraser-Liggett C."/>
            <person name="Carlton J."/>
        </authorList>
    </citation>
    <scope>NUCLEOTIDE SEQUENCE</scope>
    <source>
        <strain evidence="8">G3</strain>
    </source>
</reference>
<dbReference type="SMART" id="SM00072">
    <property type="entry name" value="GuKc"/>
    <property type="match status" value="1"/>
</dbReference>
<dbReference type="Proteomes" id="UP000001542">
    <property type="component" value="Unassembled WGS sequence"/>
</dbReference>
<keyword evidence="9" id="KW-1185">Reference proteome</keyword>
<sequence length="190" mass="21763">MPHPIVFVGPSGIGKGTIIGKLRELYPGRFDFSVSHTTRQPREGETDGVQYHFVTREKFQEMVKNGEFLEHADIHGNCYGTSFAAIHQVEATGKICILDVNIDGAMAVYKSEMTPFIILLKPTSFEALEARLRGRGTETEEQIQRRLQTTRRELQLYEENKDMFDLAIINDKLEDTLNKIIEELLKRYTL</sequence>
<gene>
    <name evidence="8" type="ORF">TVAG_441100</name>
</gene>
<dbReference type="PROSITE" id="PS50052">
    <property type="entry name" value="GUANYLATE_KINASE_2"/>
    <property type="match status" value="1"/>
</dbReference>
<dbReference type="OrthoDB" id="6334211at2759"/>
<dbReference type="InterPro" id="IPR017665">
    <property type="entry name" value="Guanylate_kinase"/>
</dbReference>
<dbReference type="eggNOG" id="KOG0707">
    <property type="taxonomic scope" value="Eukaryota"/>
</dbReference>
<dbReference type="EMBL" id="DS113994">
    <property type="protein sequence ID" value="EAX92047.1"/>
    <property type="molecule type" value="Genomic_DNA"/>
</dbReference>
<dbReference type="NCBIfam" id="TIGR03263">
    <property type="entry name" value="guanyl_kin"/>
    <property type="match status" value="1"/>
</dbReference>
<keyword evidence="5 8" id="KW-0418">Kinase</keyword>
<dbReference type="CDD" id="cd00071">
    <property type="entry name" value="GMPK"/>
    <property type="match status" value="1"/>
</dbReference>
<dbReference type="RefSeq" id="XP_001304977.1">
    <property type="nucleotide sequence ID" value="XM_001304976.1"/>
</dbReference>
<name>A2FSS5_TRIV3</name>
<evidence type="ECO:0000313" key="9">
    <source>
        <dbReference type="Proteomes" id="UP000001542"/>
    </source>
</evidence>
<dbReference type="GO" id="GO:0004385">
    <property type="term" value="F:GMP kinase activity"/>
    <property type="evidence" value="ECO:0000318"/>
    <property type="project" value="GO_Central"/>
</dbReference>
<dbReference type="VEuPathDB" id="TrichDB:TVAG_441100"/>
<keyword evidence="6" id="KW-0067">ATP-binding</keyword>
<dbReference type="InterPro" id="IPR008144">
    <property type="entry name" value="Guanylate_kin-like_dom"/>
</dbReference>
<dbReference type="GO" id="GO:0005829">
    <property type="term" value="C:cytosol"/>
    <property type="evidence" value="ECO:0000318"/>
    <property type="project" value="GO_Central"/>
</dbReference>
<dbReference type="FunCoup" id="A2FSS5">
    <property type="interactions" value="418"/>
</dbReference>
<evidence type="ECO:0000256" key="1">
    <source>
        <dbReference type="ARBA" id="ARBA00005790"/>
    </source>
</evidence>
<dbReference type="InterPro" id="IPR020590">
    <property type="entry name" value="Guanylate_kinase_CS"/>
</dbReference>
<dbReference type="AlphaFoldDB" id="A2FSS5"/>
<proteinExistence type="inferred from homology"/>
<dbReference type="PANTHER" id="PTHR23117">
    <property type="entry name" value="GUANYLATE KINASE-RELATED"/>
    <property type="match status" value="1"/>
</dbReference>
<dbReference type="PROSITE" id="PS00856">
    <property type="entry name" value="GUANYLATE_KINASE_1"/>
    <property type="match status" value="1"/>
</dbReference>
<keyword evidence="3" id="KW-0808">Transferase</keyword>
<evidence type="ECO:0000256" key="5">
    <source>
        <dbReference type="ARBA" id="ARBA00022777"/>
    </source>
</evidence>
<dbReference type="FunFam" id="3.40.50.300:FF:000776">
    <property type="entry name" value="Guanylate kinase 2"/>
    <property type="match status" value="1"/>
</dbReference>
<organism evidence="8 9">
    <name type="scientific">Trichomonas vaginalis (strain ATCC PRA-98 / G3)</name>
    <dbReference type="NCBI Taxonomy" id="412133"/>
    <lineage>
        <taxon>Eukaryota</taxon>
        <taxon>Metamonada</taxon>
        <taxon>Parabasalia</taxon>
        <taxon>Trichomonadida</taxon>
        <taxon>Trichomonadidae</taxon>
        <taxon>Trichomonas</taxon>
    </lineage>
</organism>
<dbReference type="PANTHER" id="PTHR23117:SF13">
    <property type="entry name" value="GUANYLATE KINASE"/>
    <property type="match status" value="1"/>
</dbReference>
<keyword evidence="4" id="KW-0547">Nucleotide-binding</keyword>
<dbReference type="SMR" id="A2FSS5"/>
<dbReference type="GO" id="GO:0005524">
    <property type="term" value="F:ATP binding"/>
    <property type="evidence" value="ECO:0007669"/>
    <property type="project" value="UniProtKB-KW"/>
</dbReference>
<evidence type="ECO:0000256" key="4">
    <source>
        <dbReference type="ARBA" id="ARBA00022741"/>
    </source>
</evidence>
<evidence type="ECO:0000259" key="7">
    <source>
        <dbReference type="PROSITE" id="PS50052"/>
    </source>
</evidence>
<dbReference type="VEuPathDB" id="TrichDB:TVAGG3_0928040"/>
<dbReference type="STRING" id="5722.A2FSS5"/>
<dbReference type="Pfam" id="PF00625">
    <property type="entry name" value="Guanylate_kin"/>
    <property type="match status" value="1"/>
</dbReference>